<feature type="transmembrane region" description="Helical" evidence="1">
    <location>
        <begin position="16"/>
        <end position="37"/>
    </location>
</feature>
<evidence type="ECO:0008006" key="4">
    <source>
        <dbReference type="Google" id="ProtNLM"/>
    </source>
</evidence>
<sequence>MKQISINHPGFTIVELLIYMGVSAIILVSLTQVFVMIGRLRLESQSYSLLQQDGVYLLSRLSYDVARSGSISTPILGAQGNVLQTDKVRYFLDSNRLRITDSVGTEFLTGGDITISNLNFHHLDGGTHENVRVSFTLTSQIKEPSGLQTKDFSTTVGTR</sequence>
<gene>
    <name evidence="2" type="ORF">UX47_C0001G0187</name>
</gene>
<evidence type="ECO:0000256" key="1">
    <source>
        <dbReference type="SAM" id="Phobius"/>
    </source>
</evidence>
<dbReference type="EMBL" id="LCMI01000001">
    <property type="protein sequence ID" value="KKU33904.1"/>
    <property type="molecule type" value="Genomic_DNA"/>
</dbReference>
<proteinExistence type="predicted"/>
<dbReference type="Proteomes" id="UP000034794">
    <property type="component" value="Unassembled WGS sequence"/>
</dbReference>
<reference evidence="2 3" key="1">
    <citation type="journal article" date="2015" name="Nature">
        <title>rRNA introns, odd ribosomes, and small enigmatic genomes across a large radiation of phyla.</title>
        <authorList>
            <person name="Brown C.T."/>
            <person name="Hug L.A."/>
            <person name="Thomas B.C."/>
            <person name="Sharon I."/>
            <person name="Castelle C.J."/>
            <person name="Singh A."/>
            <person name="Wilkins M.J."/>
            <person name="Williams K.H."/>
            <person name="Banfield J.F."/>
        </authorList>
    </citation>
    <scope>NUCLEOTIDE SEQUENCE [LARGE SCALE GENOMIC DNA]</scope>
</reference>
<evidence type="ECO:0000313" key="2">
    <source>
        <dbReference type="EMBL" id="KKU33904.1"/>
    </source>
</evidence>
<keyword evidence="1" id="KW-0472">Membrane</keyword>
<dbReference type="AlphaFoldDB" id="A0A0G1PM78"/>
<evidence type="ECO:0000313" key="3">
    <source>
        <dbReference type="Proteomes" id="UP000034794"/>
    </source>
</evidence>
<name>A0A0G1PM78_9BACT</name>
<protein>
    <recommendedName>
        <fullName evidence="4">Prepilin-type N-terminal cleavage/methylation domain-containing protein</fullName>
    </recommendedName>
</protein>
<comment type="caution">
    <text evidence="2">The sequence shown here is derived from an EMBL/GenBank/DDBJ whole genome shotgun (WGS) entry which is preliminary data.</text>
</comment>
<accession>A0A0G1PM78</accession>
<organism evidence="2 3">
    <name type="scientific">Candidatus Collierbacteria bacterium GW2011_GWA2_46_26</name>
    <dbReference type="NCBI Taxonomy" id="1618381"/>
    <lineage>
        <taxon>Bacteria</taxon>
        <taxon>Candidatus Collieribacteriota</taxon>
    </lineage>
</organism>
<keyword evidence="1" id="KW-1133">Transmembrane helix</keyword>
<keyword evidence="1" id="KW-0812">Transmembrane</keyword>